<evidence type="ECO:0000256" key="4">
    <source>
        <dbReference type="ARBA" id="ARBA00023054"/>
    </source>
</evidence>
<evidence type="ECO:0000256" key="2">
    <source>
        <dbReference type="ARBA" id="ARBA00008318"/>
    </source>
</evidence>
<dbReference type="InterPro" id="IPR051608">
    <property type="entry name" value="RQC_Subunit_NEMF"/>
</dbReference>
<feature type="coiled-coil region" evidence="6">
    <location>
        <begin position="514"/>
        <end position="556"/>
    </location>
</feature>
<gene>
    <name evidence="10" type="ORF">LAFE_0B06788G</name>
</gene>
<sequence>MKQRISSLDLQILSKELKKQLEGYRLSNIYNIADSSRQFLLKFGKPDSKLNVIIDCGLRIHLTEFSRPIPPTPSGFVVKLRKHLKSKRLTTVKRVNNDRILVLSFSDGMYFLVLEFFSAGNVILLDSDRKIIALQRIVHEYENKVGHKYEMFDDKFLDDVKVTIPDVQIHTESSVSDWIEDAAVKASAKSIGDRKKSAKIPSIHKLLFIHAPHLSSDLISRNLKKNGYDPSSSCLDYQQKLSSIVDLLDSTEKEVHELLSADSKVGYIVTKKNINFDPTDSAKSIEYIYEQFHPFDPFIERKGNAEVKIIEVKGDYNKTVDNYFSTIESSKYALRIQNQEQLAKKRLTDARLENEKRIQALRDVQSSNEQKGHLIIANADLVEEAQSAVRGLVEQQMDWNTIEKMIANEQMRKNRVALLIQLPLDLKNNKITLKLPSIRESADDSSSEESSGESDSSDSELSDFETEELQLPSKSIEKNSEKNALPAYVNVVVDFTLSSFANASNYFNIKKSTLEKQKKVEKNASKALKNIELKIEKDLQKKLKESHETLRKTRKQYFFEKYNWFLSNEGFLVIMGKSGAETDQIYCRYITDRDVYISNSFGIQAWIKNPDGTEIPPNTLMQAGVMCMCASPAWSKKIQSSPWWCFAANLSKFDAVDGSVLPIGAFRIKEENQKVFLPPAQLVMGFSFLWKVKVPGSEDLDSDSEEVVNDVDEDESNRREEKESERSDDKSISEKLEMAHIGDTESTHGSAVSETGSDLGDNEVLTPNNALDASSSNSTFQNINRNIRGKRGKLKKIQKKYADQDEEERMLRLEALGTLKGIEKEQKKTQETLIKQHVREVQNARREKQKQIQALKFNESEKVNIDYNKIFSGLKPSIGKDDELLGVIPCFGPWSALTKYKYKVKIQPGAGKKTKSLTEILHYFNKRRIDEEEADRELDWPREHELIKQLKPAELVPLIYVDKLKLVIPGQPDSKKGKSNGAKSKKGASK</sequence>
<feature type="compositionally biased region" description="Basic and acidic residues" evidence="7">
    <location>
        <begin position="716"/>
        <end position="746"/>
    </location>
</feature>
<proteinExistence type="inferred from homology"/>
<feature type="compositionally biased region" description="Polar residues" evidence="7">
    <location>
        <begin position="765"/>
        <end position="778"/>
    </location>
</feature>
<evidence type="ECO:0000313" key="11">
    <source>
        <dbReference type="Proteomes" id="UP000190831"/>
    </source>
</evidence>
<dbReference type="Pfam" id="PF05670">
    <property type="entry name" value="NFACT-R_1"/>
    <property type="match status" value="1"/>
</dbReference>
<dbReference type="Gene3D" id="2.30.310.10">
    <property type="entry name" value="ibrinogen binding protein from staphylococcus aureus domain"/>
    <property type="match status" value="1"/>
</dbReference>
<dbReference type="GO" id="GO:0043023">
    <property type="term" value="F:ribosomal large subunit binding"/>
    <property type="evidence" value="ECO:0007669"/>
    <property type="project" value="TreeGrafter"/>
</dbReference>
<evidence type="ECO:0000259" key="9">
    <source>
        <dbReference type="Pfam" id="PF11923"/>
    </source>
</evidence>
<dbReference type="Proteomes" id="UP000190831">
    <property type="component" value="Chromosome B"/>
</dbReference>
<protein>
    <recommendedName>
        <fullName evidence="5">Ribosome quality control complex subunit 2</fullName>
    </recommendedName>
</protein>
<dbReference type="GO" id="GO:0000049">
    <property type="term" value="F:tRNA binding"/>
    <property type="evidence" value="ECO:0007669"/>
    <property type="project" value="TreeGrafter"/>
</dbReference>
<dbReference type="OrthoDB" id="207084at2759"/>
<evidence type="ECO:0000256" key="3">
    <source>
        <dbReference type="ARBA" id="ARBA00022490"/>
    </source>
</evidence>
<feature type="coiled-coil region" evidence="6">
    <location>
        <begin position="794"/>
        <end position="861"/>
    </location>
</feature>
<dbReference type="GO" id="GO:0005737">
    <property type="term" value="C:cytoplasm"/>
    <property type="evidence" value="ECO:0007669"/>
    <property type="project" value="UniProtKB-SubCell"/>
</dbReference>
<dbReference type="AlphaFoldDB" id="A0A1G4M804"/>
<feature type="compositionally biased region" description="Acidic residues" evidence="7">
    <location>
        <begin position="443"/>
        <end position="468"/>
    </location>
</feature>
<dbReference type="InterPro" id="IPR008532">
    <property type="entry name" value="NFACT_RNA-bd"/>
</dbReference>
<evidence type="ECO:0000259" key="8">
    <source>
        <dbReference type="Pfam" id="PF05670"/>
    </source>
</evidence>
<dbReference type="STRING" id="4955.A0A1G4M804"/>
<feature type="region of interest" description="Disordered" evidence="7">
    <location>
        <begin position="437"/>
        <end position="475"/>
    </location>
</feature>
<dbReference type="OMA" id="MFLEFFA"/>
<accession>A0A1G4M804</accession>
<dbReference type="Pfam" id="PF05833">
    <property type="entry name" value="NFACT_N"/>
    <property type="match status" value="1"/>
</dbReference>
<comment type="subcellular location">
    <subcellularLocation>
        <location evidence="1">Cytoplasm</location>
    </subcellularLocation>
</comment>
<dbReference type="PANTHER" id="PTHR15239:SF6">
    <property type="entry name" value="RIBOSOME QUALITY CONTROL COMPLEX SUBUNIT NEMF"/>
    <property type="match status" value="1"/>
</dbReference>
<keyword evidence="11" id="KW-1185">Reference proteome</keyword>
<dbReference type="GO" id="GO:1990112">
    <property type="term" value="C:RQC complex"/>
    <property type="evidence" value="ECO:0007669"/>
    <property type="project" value="TreeGrafter"/>
</dbReference>
<dbReference type="Pfam" id="PF11923">
    <property type="entry name" value="NFACT-C"/>
    <property type="match status" value="1"/>
</dbReference>
<dbReference type="FunFam" id="2.30.310.10:FF:000003">
    <property type="entry name" value="Zinc knuckle domain containing protein"/>
    <property type="match status" value="1"/>
</dbReference>
<evidence type="ECO:0000256" key="7">
    <source>
        <dbReference type="SAM" id="MobiDB-lite"/>
    </source>
</evidence>
<dbReference type="GO" id="GO:0072344">
    <property type="term" value="P:rescue of stalled ribosome"/>
    <property type="evidence" value="ECO:0007669"/>
    <property type="project" value="TreeGrafter"/>
</dbReference>
<feature type="domain" description="NFACT protein C-terminal" evidence="9">
    <location>
        <begin position="867"/>
        <end position="967"/>
    </location>
</feature>
<keyword evidence="4 6" id="KW-0175">Coiled coil</keyword>
<dbReference type="InterPro" id="IPR021846">
    <property type="entry name" value="NFACT-C"/>
</dbReference>
<keyword evidence="3" id="KW-0963">Cytoplasm</keyword>
<feature type="compositionally biased region" description="Polar residues" evidence="7">
    <location>
        <begin position="747"/>
        <end position="756"/>
    </location>
</feature>
<dbReference type="GO" id="GO:1990116">
    <property type="term" value="P:ribosome-associated ubiquitin-dependent protein catabolic process"/>
    <property type="evidence" value="ECO:0007669"/>
    <property type="project" value="TreeGrafter"/>
</dbReference>
<evidence type="ECO:0000256" key="6">
    <source>
        <dbReference type="SAM" id="Coils"/>
    </source>
</evidence>
<dbReference type="PANTHER" id="PTHR15239">
    <property type="entry name" value="NUCLEAR EXPORT MEDIATOR FACTOR NEMF"/>
    <property type="match status" value="1"/>
</dbReference>
<feature type="region of interest" description="Disordered" evidence="7">
    <location>
        <begin position="697"/>
        <end position="778"/>
    </location>
</feature>
<evidence type="ECO:0000256" key="5">
    <source>
        <dbReference type="ARBA" id="ARBA00070414"/>
    </source>
</evidence>
<name>A0A1G4M804_LACFM</name>
<feature type="region of interest" description="Disordered" evidence="7">
    <location>
        <begin position="969"/>
        <end position="990"/>
    </location>
</feature>
<comment type="similarity">
    <text evidence="2">Belongs to the NEMF family.</text>
</comment>
<evidence type="ECO:0000313" key="10">
    <source>
        <dbReference type="EMBL" id="SCV99981.1"/>
    </source>
</evidence>
<dbReference type="EMBL" id="LT598489">
    <property type="protein sequence ID" value="SCV99981.1"/>
    <property type="molecule type" value="Genomic_DNA"/>
</dbReference>
<reference evidence="11" key="1">
    <citation type="submission" date="2016-03" db="EMBL/GenBank/DDBJ databases">
        <authorList>
            <person name="Devillers H."/>
        </authorList>
    </citation>
    <scope>NUCLEOTIDE SEQUENCE [LARGE SCALE GENOMIC DNA]</scope>
</reference>
<evidence type="ECO:0000256" key="1">
    <source>
        <dbReference type="ARBA" id="ARBA00004496"/>
    </source>
</evidence>
<organism evidence="10 11">
    <name type="scientific">Lachancea fermentati</name>
    <name type="common">Zygosaccharomyces fermentati</name>
    <dbReference type="NCBI Taxonomy" id="4955"/>
    <lineage>
        <taxon>Eukaryota</taxon>
        <taxon>Fungi</taxon>
        <taxon>Dikarya</taxon>
        <taxon>Ascomycota</taxon>
        <taxon>Saccharomycotina</taxon>
        <taxon>Saccharomycetes</taxon>
        <taxon>Saccharomycetales</taxon>
        <taxon>Saccharomycetaceae</taxon>
        <taxon>Lachancea</taxon>
    </lineage>
</organism>
<feature type="domain" description="NFACT RNA-binding" evidence="8">
    <location>
        <begin position="561"/>
        <end position="669"/>
    </location>
</feature>
<feature type="compositionally biased region" description="Acidic residues" evidence="7">
    <location>
        <begin position="698"/>
        <end position="715"/>
    </location>
</feature>